<dbReference type="PANTHER" id="PTHR48100">
    <property type="entry name" value="BROAD-SPECIFICITY PHOSPHATASE YOR283W-RELATED"/>
    <property type="match status" value="1"/>
</dbReference>
<dbReference type="EMBL" id="LMYN01000012">
    <property type="protein sequence ID" value="KSA03208.1"/>
    <property type="molecule type" value="Genomic_DNA"/>
</dbReference>
<dbReference type="Proteomes" id="UP000054251">
    <property type="component" value="Unassembled WGS sequence"/>
</dbReference>
<name>A0A0V1Q3Y1_9ASCO</name>
<comment type="caution">
    <text evidence="1">The sequence shown here is derived from an EMBL/GenBank/DDBJ whole genome shotgun (WGS) entry which is preliminary data.</text>
</comment>
<dbReference type="InterPro" id="IPR029033">
    <property type="entry name" value="His_PPase_superfam"/>
</dbReference>
<protein>
    <recommendedName>
        <fullName evidence="3">Phosphoglycerate mutase</fullName>
    </recommendedName>
</protein>
<dbReference type="AlphaFoldDB" id="A0A0V1Q3Y1"/>
<dbReference type="InterPro" id="IPR013078">
    <property type="entry name" value="His_Pase_superF_clade-1"/>
</dbReference>
<gene>
    <name evidence="1" type="ORF">AC631_00982</name>
</gene>
<evidence type="ECO:0000313" key="2">
    <source>
        <dbReference type="Proteomes" id="UP000054251"/>
    </source>
</evidence>
<proteinExistence type="predicted"/>
<accession>A0A0V1Q3Y1</accession>
<dbReference type="CDD" id="cd07067">
    <property type="entry name" value="HP_PGM_like"/>
    <property type="match status" value="1"/>
</dbReference>
<reference evidence="1 2" key="1">
    <citation type="submission" date="2015-11" db="EMBL/GenBank/DDBJ databases">
        <title>The genome of Debaryomyces fabryi.</title>
        <authorList>
            <person name="Tafer H."/>
            <person name="Lopandic K."/>
        </authorList>
    </citation>
    <scope>NUCLEOTIDE SEQUENCE [LARGE SCALE GENOMIC DNA]</scope>
    <source>
        <strain evidence="1 2">CBS 789</strain>
    </source>
</reference>
<dbReference type="InterPro" id="IPR050275">
    <property type="entry name" value="PGM_Phosphatase"/>
</dbReference>
<dbReference type="GO" id="GO:0005737">
    <property type="term" value="C:cytoplasm"/>
    <property type="evidence" value="ECO:0007669"/>
    <property type="project" value="TreeGrafter"/>
</dbReference>
<sequence length="330" mass="38419">MTQSLLIPSARDRVDSHADLDQDELYYEQISQLQNTPGSTHKDAYPWTFSPVPGFFRQTDPNTDDLVFNYTEEDLGRLHSWQDIVEQIDELNKSSPENECYKVLFLARHGEGWHNIASHKYPAEEWMRKWRFLGTDGELTWGPDADLTELGIRQAEENNMVWKDQIAKGAPIPSKFYVSPLKRSCRTLNYTWEDIDIPKPIVVEKLRETIGIHLCHKRSTKSEINKGFPSFQFEPGFSETDELEKAYSVNREKLHEQFLRINEFLQELFEQDWENINERINAEQLKDSTFLSITSHAGTIRSFITVINHRKFTIPTGGMIPIVVKGTRRI</sequence>
<dbReference type="Pfam" id="PF00300">
    <property type="entry name" value="His_Phos_1"/>
    <property type="match status" value="1"/>
</dbReference>
<organism evidence="1 2">
    <name type="scientific">Debaryomyces fabryi</name>
    <dbReference type="NCBI Taxonomy" id="58627"/>
    <lineage>
        <taxon>Eukaryota</taxon>
        <taxon>Fungi</taxon>
        <taxon>Dikarya</taxon>
        <taxon>Ascomycota</taxon>
        <taxon>Saccharomycotina</taxon>
        <taxon>Pichiomycetes</taxon>
        <taxon>Debaryomycetaceae</taxon>
        <taxon>Debaryomyces</taxon>
    </lineage>
</organism>
<dbReference type="GO" id="GO:0016791">
    <property type="term" value="F:phosphatase activity"/>
    <property type="evidence" value="ECO:0007669"/>
    <property type="project" value="TreeGrafter"/>
</dbReference>
<dbReference type="SUPFAM" id="SSF53254">
    <property type="entry name" value="Phosphoglycerate mutase-like"/>
    <property type="match status" value="1"/>
</dbReference>
<evidence type="ECO:0000313" key="1">
    <source>
        <dbReference type="EMBL" id="KSA03208.1"/>
    </source>
</evidence>
<dbReference type="OrthoDB" id="496981at2759"/>
<evidence type="ECO:0008006" key="3">
    <source>
        <dbReference type="Google" id="ProtNLM"/>
    </source>
</evidence>
<dbReference type="PANTHER" id="PTHR48100:SF1">
    <property type="entry name" value="HISTIDINE PHOSPHATASE FAMILY PROTEIN-RELATED"/>
    <property type="match status" value="1"/>
</dbReference>
<dbReference type="SMART" id="SM00855">
    <property type="entry name" value="PGAM"/>
    <property type="match status" value="1"/>
</dbReference>
<keyword evidence="2" id="KW-1185">Reference proteome</keyword>
<dbReference type="RefSeq" id="XP_015469310.1">
    <property type="nucleotide sequence ID" value="XM_015609812.1"/>
</dbReference>
<dbReference type="Gene3D" id="3.40.50.1240">
    <property type="entry name" value="Phosphoglycerate mutase-like"/>
    <property type="match status" value="1"/>
</dbReference>
<dbReference type="GeneID" id="26837991"/>